<dbReference type="Proteomes" id="UP000248132">
    <property type="component" value="Unassembled WGS sequence"/>
</dbReference>
<comment type="caution">
    <text evidence="2">The sequence shown here is derived from an EMBL/GenBank/DDBJ whole genome shotgun (WGS) entry which is preliminary data.</text>
</comment>
<evidence type="ECO:0000313" key="3">
    <source>
        <dbReference type="Proteomes" id="UP000248132"/>
    </source>
</evidence>
<keyword evidence="3" id="KW-1185">Reference proteome</keyword>
<organism evidence="2 3">
    <name type="scientific">Ruminiclostridium sufflavum DSM 19573</name>
    <dbReference type="NCBI Taxonomy" id="1121337"/>
    <lineage>
        <taxon>Bacteria</taxon>
        <taxon>Bacillati</taxon>
        <taxon>Bacillota</taxon>
        <taxon>Clostridia</taxon>
        <taxon>Eubacteriales</taxon>
        <taxon>Oscillospiraceae</taxon>
        <taxon>Ruminiclostridium</taxon>
    </lineage>
</organism>
<feature type="chain" id="PRO_5016352200" evidence="1">
    <location>
        <begin position="27"/>
        <end position="136"/>
    </location>
</feature>
<name>A0A318XQQ3_9FIRM</name>
<keyword evidence="1" id="KW-0732">Signal</keyword>
<feature type="signal peptide" evidence="1">
    <location>
        <begin position="1"/>
        <end position="26"/>
    </location>
</feature>
<dbReference type="RefSeq" id="WP_110460427.1">
    <property type="nucleotide sequence ID" value="NZ_QKMR01000002.1"/>
</dbReference>
<dbReference type="AlphaFoldDB" id="A0A318XQQ3"/>
<reference evidence="2 3" key="1">
    <citation type="submission" date="2018-06" db="EMBL/GenBank/DDBJ databases">
        <title>Genomic Encyclopedia of Type Strains, Phase I: the one thousand microbial genomes (KMG-I) project.</title>
        <authorList>
            <person name="Kyrpides N."/>
        </authorList>
    </citation>
    <scope>NUCLEOTIDE SEQUENCE [LARGE SCALE GENOMIC DNA]</scope>
    <source>
        <strain evidence="2 3">DSM 19573</strain>
    </source>
</reference>
<gene>
    <name evidence="2" type="ORF">LY28_00329</name>
</gene>
<protein>
    <submittedName>
        <fullName evidence="2">Uncharacterized protein</fullName>
    </submittedName>
</protein>
<sequence length="136" mass="15293">MKRTKKAISILLLVVIIFTAFTPAYAEKSDCYIYDINANISSTSPYISATFVPTNDRLCYNILSFGNYNTLYSVSIQKYANSKWITVNTHVLSEMESINVSGLLVDTNTKYRVKITSNTTGTTKLWCIVYPSGTSW</sequence>
<evidence type="ECO:0000256" key="1">
    <source>
        <dbReference type="SAM" id="SignalP"/>
    </source>
</evidence>
<dbReference type="EMBL" id="QKMR01000002">
    <property type="protein sequence ID" value="PYG89736.1"/>
    <property type="molecule type" value="Genomic_DNA"/>
</dbReference>
<evidence type="ECO:0000313" key="2">
    <source>
        <dbReference type="EMBL" id="PYG89736.1"/>
    </source>
</evidence>
<proteinExistence type="predicted"/>
<accession>A0A318XQQ3</accession>